<keyword evidence="1" id="KW-0472">Membrane</keyword>
<evidence type="ECO:0008006" key="4">
    <source>
        <dbReference type="Google" id="ProtNLM"/>
    </source>
</evidence>
<dbReference type="EMBL" id="FNAS01000003">
    <property type="protein sequence ID" value="SDE10904.1"/>
    <property type="molecule type" value="Genomic_DNA"/>
</dbReference>
<dbReference type="RefSeq" id="WP_092736002.1">
    <property type="nucleotide sequence ID" value="NZ_FNAS01000003.1"/>
</dbReference>
<evidence type="ECO:0000313" key="3">
    <source>
        <dbReference type="Proteomes" id="UP000198517"/>
    </source>
</evidence>
<reference evidence="2 3" key="1">
    <citation type="submission" date="2016-10" db="EMBL/GenBank/DDBJ databases">
        <authorList>
            <person name="de Groot N.N."/>
        </authorList>
    </citation>
    <scope>NUCLEOTIDE SEQUENCE [LARGE SCALE GENOMIC DNA]</scope>
    <source>
        <strain evidence="2 3">DSM 24015</strain>
    </source>
</reference>
<keyword evidence="1" id="KW-0812">Transmembrane</keyword>
<keyword evidence="1" id="KW-1133">Transmembrane helix</keyword>
<gene>
    <name evidence="2" type="ORF">SAMN05421544_10386</name>
</gene>
<protein>
    <recommendedName>
        <fullName evidence="4">50S ribosomal protein L27</fullName>
    </recommendedName>
</protein>
<dbReference type="OrthoDB" id="329514at2"/>
<evidence type="ECO:0000256" key="1">
    <source>
        <dbReference type="SAM" id="Phobius"/>
    </source>
</evidence>
<sequence length="145" mass="16531">MEQIIFHAHEGFAYLIILAIALFLIALFTVMFSYSGKITKQLRKSTLITMILFHTQFLIGLLMLFVASPFMSIVKSSGMGEIMKTGVYRFQYVEHPFSMLVAAILMTIVNKKVKSNERLTLKIVFIALLAIALVMMMMPWSKLFP</sequence>
<dbReference type="Proteomes" id="UP000198517">
    <property type="component" value="Unassembled WGS sequence"/>
</dbReference>
<evidence type="ECO:0000313" key="2">
    <source>
        <dbReference type="EMBL" id="SDE10904.1"/>
    </source>
</evidence>
<organism evidence="2 3">
    <name type="scientific">Riemerella columbipharyngis</name>
    <dbReference type="NCBI Taxonomy" id="1071918"/>
    <lineage>
        <taxon>Bacteria</taxon>
        <taxon>Pseudomonadati</taxon>
        <taxon>Bacteroidota</taxon>
        <taxon>Flavobacteriia</taxon>
        <taxon>Flavobacteriales</taxon>
        <taxon>Weeksellaceae</taxon>
        <taxon>Riemerella</taxon>
    </lineage>
</organism>
<feature type="transmembrane region" description="Helical" evidence="1">
    <location>
        <begin position="12"/>
        <end position="34"/>
    </location>
</feature>
<feature type="transmembrane region" description="Helical" evidence="1">
    <location>
        <begin position="121"/>
        <end position="140"/>
    </location>
</feature>
<keyword evidence="3" id="KW-1185">Reference proteome</keyword>
<accession>A0A1G7A7P6</accession>
<dbReference type="AlphaFoldDB" id="A0A1G7A7P6"/>
<dbReference type="STRING" id="1071918.SAMN05421544_10386"/>
<name>A0A1G7A7P6_9FLAO</name>
<proteinExistence type="predicted"/>
<feature type="transmembrane region" description="Helical" evidence="1">
    <location>
        <begin position="46"/>
        <end position="70"/>
    </location>
</feature>
<feature type="transmembrane region" description="Helical" evidence="1">
    <location>
        <begin position="90"/>
        <end position="109"/>
    </location>
</feature>